<dbReference type="GO" id="GO:0005524">
    <property type="term" value="F:ATP binding"/>
    <property type="evidence" value="ECO:0007669"/>
    <property type="project" value="UniProtKB-KW"/>
</dbReference>
<dbReference type="FunFam" id="3.40.50.300:FF:000032">
    <property type="entry name" value="Export ABC transporter ATP-binding protein"/>
    <property type="match status" value="1"/>
</dbReference>
<evidence type="ECO:0000313" key="8">
    <source>
        <dbReference type="Proteomes" id="UP000295706"/>
    </source>
</evidence>
<gene>
    <name evidence="7" type="ORF">EZE20_14805</name>
</gene>
<dbReference type="PANTHER" id="PTHR42798:SF7">
    <property type="entry name" value="ALPHA-D-RIBOSE 1-METHYLPHOSPHONATE 5-TRIPHOSPHATE SYNTHASE SUBUNIT PHNL"/>
    <property type="match status" value="1"/>
</dbReference>
<keyword evidence="3 7" id="KW-0067">ATP-binding</keyword>
<evidence type="ECO:0000256" key="2">
    <source>
        <dbReference type="ARBA" id="ARBA00022741"/>
    </source>
</evidence>
<dbReference type="InterPro" id="IPR017911">
    <property type="entry name" value="MacB-like_ATP-bd"/>
</dbReference>
<dbReference type="AlphaFoldDB" id="A0A4R4KCJ6"/>
<name>A0A4R4KCJ6_9BACT</name>
<dbReference type="PROSITE" id="PS00211">
    <property type="entry name" value="ABC_TRANSPORTER_1"/>
    <property type="match status" value="1"/>
</dbReference>
<dbReference type="InterPro" id="IPR027417">
    <property type="entry name" value="P-loop_NTPase"/>
</dbReference>
<evidence type="ECO:0000259" key="6">
    <source>
        <dbReference type="PROSITE" id="PS50893"/>
    </source>
</evidence>
<keyword evidence="8" id="KW-1185">Reference proteome</keyword>
<accession>A0A4R4KCJ6</accession>
<dbReference type="InterPro" id="IPR017871">
    <property type="entry name" value="ABC_transporter-like_CS"/>
</dbReference>
<dbReference type="PROSITE" id="PS50893">
    <property type="entry name" value="ABC_TRANSPORTER_2"/>
    <property type="match status" value="1"/>
</dbReference>
<dbReference type="GO" id="GO:0022857">
    <property type="term" value="F:transmembrane transporter activity"/>
    <property type="evidence" value="ECO:0007669"/>
    <property type="project" value="UniProtKB-ARBA"/>
</dbReference>
<dbReference type="EMBL" id="SMJU01000008">
    <property type="protein sequence ID" value="TDB64201.1"/>
    <property type="molecule type" value="Genomic_DNA"/>
</dbReference>
<dbReference type="PANTHER" id="PTHR42798">
    <property type="entry name" value="LIPOPROTEIN-RELEASING SYSTEM ATP-BINDING PROTEIN LOLD"/>
    <property type="match status" value="1"/>
</dbReference>
<keyword evidence="1" id="KW-0813">Transport</keyword>
<dbReference type="InterPro" id="IPR003593">
    <property type="entry name" value="AAA+_ATPase"/>
</dbReference>
<feature type="domain" description="ABC transporter" evidence="6">
    <location>
        <begin position="13"/>
        <end position="240"/>
    </location>
</feature>
<dbReference type="Pfam" id="PF00005">
    <property type="entry name" value="ABC_tran"/>
    <property type="match status" value="1"/>
</dbReference>
<reference evidence="7 8" key="1">
    <citation type="submission" date="2019-02" db="EMBL/GenBank/DDBJ databases">
        <title>Arundinibacter roseus gen. nov., sp. nov., a new member of the family Cytophagaceae.</title>
        <authorList>
            <person name="Szuroczki S."/>
            <person name="Khayer B."/>
            <person name="Sproer C."/>
            <person name="Toumi M."/>
            <person name="Szabo A."/>
            <person name="Felfoldi T."/>
            <person name="Schumann P."/>
            <person name="Toth E."/>
        </authorList>
    </citation>
    <scope>NUCLEOTIDE SEQUENCE [LARGE SCALE GENOMIC DNA]</scope>
    <source>
        <strain evidence="7 8">DMA-k-7a</strain>
    </source>
</reference>
<dbReference type="SMART" id="SM00382">
    <property type="entry name" value="AAA"/>
    <property type="match status" value="1"/>
</dbReference>
<comment type="caution">
    <text evidence="7">The sequence shown here is derived from an EMBL/GenBank/DDBJ whole genome shotgun (WGS) entry which is preliminary data.</text>
</comment>
<sequence>MKNIPYSERATILKATNVNKFFLDPVKFQVLKDISFEVKKGEFLSIVGKSGCGKSTLLYILSTMDTAYDGLLEMNGKSLTGLTQNQLAAFRNEHLGFVFQFHFLLPEFTALQNVMLPGLKLGKFSSKEIEERAYQKLKLVDMHEHALKPSSKLSGGQQQRVAIARALINDPTIVMGDEPTGNLDKANSDMVYSIFRDISHNNGQTIITVTHDPDFAEGGDRIIEMSDGHIISHGHEKTVQ</sequence>
<dbReference type="GO" id="GO:0098796">
    <property type="term" value="C:membrane protein complex"/>
    <property type="evidence" value="ECO:0007669"/>
    <property type="project" value="UniProtKB-ARBA"/>
</dbReference>
<keyword evidence="4" id="KW-1278">Translocase</keyword>
<dbReference type="InterPro" id="IPR003439">
    <property type="entry name" value="ABC_transporter-like_ATP-bd"/>
</dbReference>
<evidence type="ECO:0000256" key="4">
    <source>
        <dbReference type="ARBA" id="ARBA00022967"/>
    </source>
</evidence>
<dbReference type="Proteomes" id="UP000295706">
    <property type="component" value="Unassembled WGS sequence"/>
</dbReference>
<comment type="similarity">
    <text evidence="5">Belongs to the ABC transporter superfamily. Macrolide exporter (TC 3.A.1.122) family.</text>
</comment>
<evidence type="ECO:0000256" key="1">
    <source>
        <dbReference type="ARBA" id="ARBA00022448"/>
    </source>
</evidence>
<dbReference type="OrthoDB" id="1114670at2"/>
<evidence type="ECO:0000256" key="5">
    <source>
        <dbReference type="ARBA" id="ARBA00038388"/>
    </source>
</evidence>
<organism evidence="7 8">
    <name type="scientific">Arundinibacter roseus</name>
    <dbReference type="NCBI Taxonomy" id="2070510"/>
    <lineage>
        <taxon>Bacteria</taxon>
        <taxon>Pseudomonadati</taxon>
        <taxon>Bacteroidota</taxon>
        <taxon>Cytophagia</taxon>
        <taxon>Cytophagales</taxon>
        <taxon>Spirosomataceae</taxon>
        <taxon>Arundinibacter</taxon>
    </lineage>
</organism>
<evidence type="ECO:0000313" key="7">
    <source>
        <dbReference type="EMBL" id="TDB64201.1"/>
    </source>
</evidence>
<dbReference type="CDD" id="cd03255">
    <property type="entry name" value="ABC_MJ0796_LolCDE_FtsE"/>
    <property type="match status" value="1"/>
</dbReference>
<dbReference type="SUPFAM" id="SSF52540">
    <property type="entry name" value="P-loop containing nucleoside triphosphate hydrolases"/>
    <property type="match status" value="1"/>
</dbReference>
<evidence type="ECO:0000256" key="3">
    <source>
        <dbReference type="ARBA" id="ARBA00022840"/>
    </source>
</evidence>
<keyword evidence="2" id="KW-0547">Nucleotide-binding</keyword>
<dbReference type="RefSeq" id="WP_132118976.1">
    <property type="nucleotide sequence ID" value="NZ_SMJU01000008.1"/>
</dbReference>
<proteinExistence type="inferred from homology"/>
<dbReference type="GO" id="GO:0016887">
    <property type="term" value="F:ATP hydrolysis activity"/>
    <property type="evidence" value="ECO:0007669"/>
    <property type="project" value="InterPro"/>
</dbReference>
<dbReference type="Gene3D" id="3.40.50.300">
    <property type="entry name" value="P-loop containing nucleotide triphosphate hydrolases"/>
    <property type="match status" value="1"/>
</dbReference>
<protein>
    <submittedName>
        <fullName evidence="7">ABC transporter ATP-binding protein</fullName>
    </submittedName>
</protein>